<comment type="function">
    <text evidence="7">Catalyzes the release of premature peptidyl moieties from peptidyl-tRNA molecules trapped in stalled 50S ribosomal subunits, and thus maintains levels of free tRNAs and 50S ribosomes.</text>
</comment>
<evidence type="ECO:0000256" key="7">
    <source>
        <dbReference type="HAMAP-Rule" id="MF_00083"/>
    </source>
</evidence>
<evidence type="ECO:0000256" key="2">
    <source>
        <dbReference type="ARBA" id="ARBA00022555"/>
    </source>
</evidence>
<comment type="function">
    <text evidence="7">Hydrolyzes ribosome-free peptidyl-tRNAs (with 1 or more amino acids incorporated), which drop off the ribosome during protein synthesis, or as a result of ribosome stalling.</text>
</comment>
<feature type="binding site" evidence="7">
    <location>
        <position position="72"/>
    </location>
    <ligand>
        <name>tRNA</name>
        <dbReference type="ChEBI" id="CHEBI:17843"/>
    </ligand>
</feature>
<feature type="active site" description="Proton acceptor" evidence="7">
    <location>
        <position position="26"/>
    </location>
</feature>
<dbReference type="GO" id="GO:0004045">
    <property type="term" value="F:peptidyl-tRNA hydrolase activity"/>
    <property type="evidence" value="ECO:0007669"/>
    <property type="project" value="UniProtKB-UniRule"/>
</dbReference>
<evidence type="ECO:0000256" key="3">
    <source>
        <dbReference type="ARBA" id="ARBA00022801"/>
    </source>
</evidence>
<dbReference type="NCBIfam" id="TIGR00447">
    <property type="entry name" value="pth"/>
    <property type="match status" value="1"/>
</dbReference>
<keyword evidence="9" id="KW-1185">Reference proteome</keyword>
<gene>
    <name evidence="7" type="primary">pth</name>
    <name evidence="8" type="ORF">C4F51_03935</name>
</gene>
<comment type="catalytic activity">
    <reaction evidence="7">
        <text>an N-acyl-L-alpha-aminoacyl-tRNA + H2O = an N-acyl-L-amino acid + a tRNA + H(+)</text>
        <dbReference type="Rhea" id="RHEA:54448"/>
        <dbReference type="Rhea" id="RHEA-COMP:10123"/>
        <dbReference type="Rhea" id="RHEA-COMP:13883"/>
        <dbReference type="ChEBI" id="CHEBI:15377"/>
        <dbReference type="ChEBI" id="CHEBI:15378"/>
        <dbReference type="ChEBI" id="CHEBI:59874"/>
        <dbReference type="ChEBI" id="CHEBI:78442"/>
        <dbReference type="ChEBI" id="CHEBI:138191"/>
        <dbReference type="EC" id="3.1.1.29"/>
    </reaction>
</comment>
<evidence type="ECO:0000313" key="9">
    <source>
        <dbReference type="Proteomes" id="UP000652567"/>
    </source>
</evidence>
<proteinExistence type="inferred from homology"/>
<dbReference type="InterPro" id="IPR001328">
    <property type="entry name" value="Pept_tRNA_hydro"/>
</dbReference>
<dbReference type="InterPro" id="IPR018171">
    <property type="entry name" value="Pept_tRNA_hydro_CS"/>
</dbReference>
<organism evidence="8 9">
    <name type="scientific">Cellvibrio polysaccharolyticus</name>
    <dbReference type="NCBI Taxonomy" id="2082724"/>
    <lineage>
        <taxon>Bacteria</taxon>
        <taxon>Pseudomonadati</taxon>
        <taxon>Pseudomonadota</taxon>
        <taxon>Gammaproteobacteria</taxon>
        <taxon>Cellvibrionales</taxon>
        <taxon>Cellvibrionaceae</taxon>
        <taxon>Cellvibrio</taxon>
    </lineage>
</organism>
<dbReference type="GO" id="GO:0006515">
    <property type="term" value="P:protein quality control for misfolded or incompletely synthesized proteins"/>
    <property type="evidence" value="ECO:0007669"/>
    <property type="project" value="UniProtKB-UniRule"/>
</dbReference>
<evidence type="ECO:0000313" key="8">
    <source>
        <dbReference type="EMBL" id="MBE8716334.1"/>
    </source>
</evidence>
<comment type="similarity">
    <text evidence="5 7">Belongs to the PTH family.</text>
</comment>
<dbReference type="Pfam" id="PF01195">
    <property type="entry name" value="Pept_tRNA_hydro"/>
    <property type="match status" value="1"/>
</dbReference>
<dbReference type="EMBL" id="PRDL01000001">
    <property type="protein sequence ID" value="MBE8716334.1"/>
    <property type="molecule type" value="Genomic_DNA"/>
</dbReference>
<dbReference type="PROSITE" id="PS01196">
    <property type="entry name" value="PEPT_TRNA_HYDROL_2"/>
    <property type="match status" value="1"/>
</dbReference>
<evidence type="ECO:0000256" key="6">
    <source>
        <dbReference type="ARBA" id="ARBA00050038"/>
    </source>
</evidence>
<accession>A0A928V482</accession>
<dbReference type="GO" id="GO:0000049">
    <property type="term" value="F:tRNA binding"/>
    <property type="evidence" value="ECO:0007669"/>
    <property type="project" value="UniProtKB-UniRule"/>
</dbReference>
<feature type="site" description="Stabilizes the basic form of H active site to accept a proton" evidence="7">
    <location>
        <position position="99"/>
    </location>
</feature>
<dbReference type="GO" id="GO:0005737">
    <property type="term" value="C:cytoplasm"/>
    <property type="evidence" value="ECO:0007669"/>
    <property type="project" value="UniProtKB-SubCell"/>
</dbReference>
<dbReference type="FunFam" id="3.40.50.1470:FF:000001">
    <property type="entry name" value="Peptidyl-tRNA hydrolase"/>
    <property type="match status" value="1"/>
</dbReference>
<protein>
    <recommendedName>
        <fullName evidence="6 7">Peptidyl-tRNA hydrolase</fullName>
        <shortName evidence="7">Pth</shortName>
        <ecNumber evidence="1 7">3.1.1.29</ecNumber>
    </recommendedName>
</protein>
<feature type="binding site" evidence="7">
    <location>
        <position position="74"/>
    </location>
    <ligand>
        <name>tRNA</name>
        <dbReference type="ChEBI" id="CHEBI:17843"/>
    </ligand>
</feature>
<comment type="subcellular location">
    <subcellularLocation>
        <location evidence="7">Cytoplasm</location>
    </subcellularLocation>
</comment>
<dbReference type="GO" id="GO:0072344">
    <property type="term" value="P:rescue of stalled ribosome"/>
    <property type="evidence" value="ECO:0007669"/>
    <property type="project" value="UniProtKB-UniRule"/>
</dbReference>
<dbReference type="PANTHER" id="PTHR17224">
    <property type="entry name" value="PEPTIDYL-TRNA HYDROLASE"/>
    <property type="match status" value="1"/>
</dbReference>
<dbReference type="SUPFAM" id="SSF53178">
    <property type="entry name" value="Peptidyl-tRNA hydrolase-like"/>
    <property type="match status" value="1"/>
</dbReference>
<name>A0A928V482_9GAMM</name>
<dbReference type="PANTHER" id="PTHR17224:SF1">
    <property type="entry name" value="PEPTIDYL-TRNA HYDROLASE"/>
    <property type="match status" value="1"/>
</dbReference>
<keyword evidence="4 7" id="KW-0694">RNA-binding</keyword>
<comment type="subunit">
    <text evidence="7">Monomer.</text>
</comment>
<keyword evidence="2 7" id="KW-0820">tRNA-binding</keyword>
<dbReference type="InterPro" id="IPR036416">
    <property type="entry name" value="Pept_tRNA_hydro_sf"/>
</dbReference>
<comment type="caution">
    <text evidence="8">The sequence shown here is derived from an EMBL/GenBank/DDBJ whole genome shotgun (WGS) entry which is preliminary data.</text>
</comment>
<dbReference type="RefSeq" id="WP_193907326.1">
    <property type="nucleotide sequence ID" value="NZ_PRDL01000001.1"/>
</dbReference>
<dbReference type="Gene3D" id="3.40.50.1470">
    <property type="entry name" value="Peptidyl-tRNA hydrolase"/>
    <property type="match status" value="1"/>
</dbReference>
<keyword evidence="7" id="KW-0963">Cytoplasm</keyword>
<feature type="binding site" evidence="7">
    <location>
        <position position="120"/>
    </location>
    <ligand>
        <name>tRNA</name>
        <dbReference type="ChEBI" id="CHEBI:17843"/>
    </ligand>
</feature>
<feature type="site" description="Discriminates between blocked and unblocked aminoacyl-tRNA" evidence="7">
    <location>
        <position position="16"/>
    </location>
</feature>
<evidence type="ECO:0000256" key="5">
    <source>
        <dbReference type="ARBA" id="ARBA00038063"/>
    </source>
</evidence>
<dbReference type="AlphaFoldDB" id="A0A928V482"/>
<feature type="binding site" evidence="7">
    <location>
        <position position="21"/>
    </location>
    <ligand>
        <name>tRNA</name>
        <dbReference type="ChEBI" id="CHEBI:17843"/>
    </ligand>
</feature>
<sequence length="199" mass="21442">MAFTDIPLQLIVGLGNPGSDYERTRHNAGADLVTELARQTGASLVQENRFFGLTARTTYQGRDLRLLIPTTFMNRSGQAVGALATFFKIPPDAILVVHDELDLAPGIARLKHSGGHGGHNGLRDIIAALGNNRDFARLRIGIGHPGNAAQVANFVLKRAPSSEQSLIDDAIDRSIDVLPYAVKGDWSNAMKTLHTDPKA</sequence>
<dbReference type="Proteomes" id="UP000652567">
    <property type="component" value="Unassembled WGS sequence"/>
</dbReference>
<evidence type="ECO:0000256" key="1">
    <source>
        <dbReference type="ARBA" id="ARBA00013260"/>
    </source>
</evidence>
<dbReference type="HAMAP" id="MF_00083">
    <property type="entry name" value="Pept_tRNA_hydro_bact"/>
    <property type="match status" value="1"/>
</dbReference>
<reference evidence="8" key="1">
    <citation type="submission" date="2018-07" db="EMBL/GenBank/DDBJ databases">
        <title>Genome assembly of strain Ka43.</title>
        <authorList>
            <person name="Kukolya J."/>
            <person name="Nagy I."/>
            <person name="Horvath B."/>
            <person name="Toth A."/>
        </authorList>
    </citation>
    <scope>NUCLEOTIDE SEQUENCE</scope>
    <source>
        <strain evidence="8">KB43</strain>
    </source>
</reference>
<keyword evidence="3 7" id="KW-0378">Hydrolase</keyword>
<evidence type="ECO:0000256" key="4">
    <source>
        <dbReference type="ARBA" id="ARBA00022884"/>
    </source>
</evidence>
<dbReference type="EC" id="3.1.1.29" evidence="1 7"/>
<dbReference type="CDD" id="cd00462">
    <property type="entry name" value="PTH"/>
    <property type="match status" value="1"/>
</dbReference>